<proteinExistence type="predicted"/>
<dbReference type="Pfam" id="PF03009">
    <property type="entry name" value="GDPD"/>
    <property type="match status" value="1"/>
</dbReference>
<dbReference type="PANTHER" id="PTHR46211:SF1">
    <property type="entry name" value="GLYCEROPHOSPHODIESTER PHOSPHODIESTERASE, CYTOPLASMIC"/>
    <property type="match status" value="1"/>
</dbReference>
<gene>
    <name evidence="3" type="ORF">EJP82_21920</name>
</gene>
<dbReference type="CDD" id="cd08583">
    <property type="entry name" value="PI-PLCc_GDPD_SF_unchar1"/>
    <property type="match status" value="1"/>
</dbReference>
<name>A0A3S1DEB0_9BACL</name>
<accession>A0A3S1DEB0</accession>
<comment type="caution">
    <text evidence="3">The sequence shown here is derived from an EMBL/GenBank/DDBJ whole genome shotgun (WGS) entry which is preliminary data.</text>
</comment>
<evidence type="ECO:0000313" key="4">
    <source>
        <dbReference type="Proteomes" id="UP000279446"/>
    </source>
</evidence>
<feature type="domain" description="GP-PDE" evidence="2">
    <location>
        <begin position="54"/>
        <end position="279"/>
    </location>
</feature>
<dbReference type="InterPro" id="IPR017946">
    <property type="entry name" value="PLC-like_Pdiesterase_TIM-brl"/>
</dbReference>
<dbReference type="AlphaFoldDB" id="A0A3S1DEB0"/>
<dbReference type="GO" id="GO:0008081">
    <property type="term" value="F:phosphoric diester hydrolase activity"/>
    <property type="evidence" value="ECO:0007669"/>
    <property type="project" value="InterPro"/>
</dbReference>
<evidence type="ECO:0000313" key="3">
    <source>
        <dbReference type="EMBL" id="RUT42890.1"/>
    </source>
</evidence>
<evidence type="ECO:0000256" key="1">
    <source>
        <dbReference type="SAM" id="Phobius"/>
    </source>
</evidence>
<protein>
    <submittedName>
        <fullName evidence="3">Glycerophosphodiester phosphodiesterase</fullName>
    </submittedName>
</protein>
<sequence length="295" mass="33620">MKKRTLYIAIVSAVILILIVGIATIVRPKNNIVAEGFKSHRMVAHAMGGIHGQAYTNTYEAFVANYEKGLRIFEVDLLLSADDDLIARHEWGKSFTAMMGQQDELEPERHDGVFTTAEFKEAKIMGQYEPLTWEEILDLMEFYPDVYIVTDTKQIKPEEIDQIFGDIVDSAEAKDPALLERIVPQIYNQPMWDQLQGIHPFESIIFTLYTVHDTNEEVTQFVKEKGITAVTMSDTRANKELISSLNDLGVPSYVHTVNDPKLMMKLKRMGAYGFYTDFLTEKDVARSEWLDLLGL</sequence>
<reference evidence="3 4" key="1">
    <citation type="submission" date="2018-12" db="EMBL/GenBank/DDBJ databases">
        <authorList>
            <person name="Sun L."/>
            <person name="Chen Z."/>
        </authorList>
    </citation>
    <scope>NUCLEOTIDE SEQUENCE [LARGE SCALE GENOMIC DNA]</scope>
    <source>
        <strain evidence="3 4">DSM 15890</strain>
    </source>
</reference>
<dbReference type="OrthoDB" id="2033680at2"/>
<dbReference type="GO" id="GO:0006629">
    <property type="term" value="P:lipid metabolic process"/>
    <property type="evidence" value="ECO:0007669"/>
    <property type="project" value="InterPro"/>
</dbReference>
<dbReference type="InterPro" id="IPR030395">
    <property type="entry name" value="GP_PDE_dom"/>
</dbReference>
<evidence type="ECO:0000259" key="2">
    <source>
        <dbReference type="Pfam" id="PF03009"/>
    </source>
</evidence>
<dbReference type="SUPFAM" id="SSF51695">
    <property type="entry name" value="PLC-like phosphodiesterases"/>
    <property type="match status" value="1"/>
</dbReference>
<dbReference type="Gene3D" id="3.20.20.190">
    <property type="entry name" value="Phosphatidylinositol (PI) phosphodiesterase"/>
    <property type="match status" value="1"/>
</dbReference>
<dbReference type="PANTHER" id="PTHR46211">
    <property type="entry name" value="GLYCEROPHOSPHORYL DIESTER PHOSPHODIESTERASE"/>
    <property type="match status" value="1"/>
</dbReference>
<organism evidence="3 4">
    <name type="scientific">Paenibacillus anaericanus</name>
    <dbReference type="NCBI Taxonomy" id="170367"/>
    <lineage>
        <taxon>Bacteria</taxon>
        <taxon>Bacillati</taxon>
        <taxon>Bacillota</taxon>
        <taxon>Bacilli</taxon>
        <taxon>Bacillales</taxon>
        <taxon>Paenibacillaceae</taxon>
        <taxon>Paenibacillus</taxon>
    </lineage>
</organism>
<keyword evidence="1" id="KW-0812">Transmembrane</keyword>
<dbReference type="EMBL" id="RZNY01000024">
    <property type="protein sequence ID" value="RUT42890.1"/>
    <property type="molecule type" value="Genomic_DNA"/>
</dbReference>
<keyword evidence="1" id="KW-1133">Transmembrane helix</keyword>
<feature type="transmembrane region" description="Helical" evidence="1">
    <location>
        <begin position="6"/>
        <end position="26"/>
    </location>
</feature>
<keyword evidence="1" id="KW-0472">Membrane</keyword>
<keyword evidence="4" id="KW-1185">Reference proteome</keyword>
<dbReference type="Proteomes" id="UP000279446">
    <property type="component" value="Unassembled WGS sequence"/>
</dbReference>
<dbReference type="RefSeq" id="WP_127194196.1">
    <property type="nucleotide sequence ID" value="NZ_RZNY01000024.1"/>
</dbReference>